<dbReference type="GO" id="GO:0009279">
    <property type="term" value="C:cell outer membrane"/>
    <property type="evidence" value="ECO:0007669"/>
    <property type="project" value="UniProtKB-SubCell"/>
</dbReference>
<dbReference type="Pfam" id="PF00691">
    <property type="entry name" value="OmpA"/>
    <property type="match status" value="1"/>
</dbReference>
<keyword evidence="3" id="KW-0998">Cell outer membrane</keyword>
<keyword evidence="2 4" id="KW-0472">Membrane</keyword>
<keyword evidence="8" id="KW-1185">Reference proteome</keyword>
<keyword evidence="5" id="KW-1133">Transmembrane helix</keyword>
<dbReference type="EMBL" id="NRSD01000010">
    <property type="protein sequence ID" value="MBK1645244.1"/>
    <property type="molecule type" value="Genomic_DNA"/>
</dbReference>
<evidence type="ECO:0000256" key="3">
    <source>
        <dbReference type="ARBA" id="ARBA00023237"/>
    </source>
</evidence>
<comment type="caution">
    <text evidence="7">The sequence shown here is derived from an EMBL/GenBank/DDBJ whole genome shotgun (WGS) entry which is preliminary data.</text>
</comment>
<dbReference type="SUPFAM" id="SSF103088">
    <property type="entry name" value="OmpA-like"/>
    <property type="match status" value="1"/>
</dbReference>
<keyword evidence="5" id="KW-0812">Transmembrane</keyword>
<evidence type="ECO:0000259" key="6">
    <source>
        <dbReference type="PROSITE" id="PS51123"/>
    </source>
</evidence>
<organism evidence="7 8">
    <name type="scientific">Thiocapsa imhoffii</name>
    <dbReference type="NCBI Taxonomy" id="382777"/>
    <lineage>
        <taxon>Bacteria</taxon>
        <taxon>Pseudomonadati</taxon>
        <taxon>Pseudomonadota</taxon>
        <taxon>Gammaproteobacteria</taxon>
        <taxon>Chromatiales</taxon>
        <taxon>Chromatiaceae</taxon>
        <taxon>Thiocapsa</taxon>
    </lineage>
</organism>
<dbReference type="Proteomes" id="UP001138802">
    <property type="component" value="Unassembled WGS sequence"/>
</dbReference>
<evidence type="ECO:0000313" key="7">
    <source>
        <dbReference type="EMBL" id="MBK1645244.1"/>
    </source>
</evidence>
<dbReference type="InterPro" id="IPR006664">
    <property type="entry name" value="OMP_bac"/>
</dbReference>
<accession>A0A9X1B8U0</accession>
<protein>
    <recommendedName>
        <fullName evidence="6">OmpA-like domain-containing protein</fullName>
    </recommendedName>
</protein>
<dbReference type="PANTHER" id="PTHR30329:SF21">
    <property type="entry name" value="LIPOPROTEIN YIAD-RELATED"/>
    <property type="match status" value="1"/>
</dbReference>
<evidence type="ECO:0000313" key="8">
    <source>
        <dbReference type="Proteomes" id="UP001138802"/>
    </source>
</evidence>
<proteinExistence type="predicted"/>
<sequence length="667" mass="71797">MKRYFRCDDPTQQCPYSRTREILIEDDSGCPSANPNCHAHRRPVAWWSAILQRYPGAVWGGVGVVGVLALVLLLLPLLGSSGWMQQHALLSAEVADLDAQLAQLEAASAASSPEPVAAIETAQLQHDVLRLSEEIAEAVKAGAADEARLLETQLDAIATEVAERMEAGKQPDSRAVERSMAASRLVRGYETLEERAETVQAEVSMGADSAGAEALAMLIDGIRDAMRRARSLAVPVVVGGADPQFVALQTQIQDNLDRARRAIDAIPEPAALPFPASDAGLVIASSPGLDAALVVPLVQARWGEAATLDQDTGQWFLPSTDPDIAPGVLIRVAVEDPSALLIEDQADLVITDLPPSPIIRERFAAAFPGDSIDSRAFSEVIALNAIALLGHPDAPDTDIETEELAQTRWLAQASDISWLKRLDRPEILTQPVEDPFAAILGHPETRAIALFHQCAPNLRAKYLAYQPGSEVRALAPSPFSIGTEDYGLSFRIVAVHSPRARPAAQKFVEFITSDPGQNRIAEAGFVDLRLRHREETVDPLVLATLGEALGLSGMTRASRYSTNLRFGLNESVLDIKAQADIGRLARALANDFPTGKVVILGFTDSTGAPDYNHGLSVKRAQHIVDQLLSFDIPATAAGLGQQLPVDSNDTETGRSRNRRAEIWVVQP</sequence>
<dbReference type="Gene3D" id="3.30.1330.60">
    <property type="entry name" value="OmpA-like domain"/>
    <property type="match status" value="1"/>
</dbReference>
<evidence type="ECO:0000256" key="2">
    <source>
        <dbReference type="ARBA" id="ARBA00023136"/>
    </source>
</evidence>
<evidence type="ECO:0000256" key="1">
    <source>
        <dbReference type="ARBA" id="ARBA00004442"/>
    </source>
</evidence>
<dbReference type="CDD" id="cd07185">
    <property type="entry name" value="OmpA_C-like"/>
    <property type="match status" value="1"/>
</dbReference>
<dbReference type="AlphaFoldDB" id="A0A9X1B8U0"/>
<reference evidence="7 8" key="1">
    <citation type="journal article" date="2020" name="Microorganisms">
        <title>Osmotic Adaptation and Compatible Solute Biosynthesis of Phototrophic Bacteria as Revealed from Genome Analyses.</title>
        <authorList>
            <person name="Imhoff J.F."/>
            <person name="Rahn T."/>
            <person name="Kunzel S."/>
            <person name="Keller A."/>
            <person name="Neulinger S.C."/>
        </authorList>
    </citation>
    <scope>NUCLEOTIDE SEQUENCE [LARGE SCALE GENOMIC DNA]</scope>
    <source>
        <strain evidence="7 8">DSM 21303</strain>
    </source>
</reference>
<dbReference type="PANTHER" id="PTHR30329">
    <property type="entry name" value="STATOR ELEMENT OF FLAGELLAR MOTOR COMPLEX"/>
    <property type="match status" value="1"/>
</dbReference>
<dbReference type="PRINTS" id="PR01021">
    <property type="entry name" value="OMPADOMAIN"/>
</dbReference>
<feature type="transmembrane region" description="Helical" evidence="5">
    <location>
        <begin position="57"/>
        <end position="78"/>
    </location>
</feature>
<feature type="domain" description="OmpA-like" evidence="6">
    <location>
        <begin position="553"/>
        <end position="667"/>
    </location>
</feature>
<dbReference type="RefSeq" id="WP_200388049.1">
    <property type="nucleotide sequence ID" value="NZ_NRSD01000010.1"/>
</dbReference>
<dbReference type="InterPro" id="IPR036737">
    <property type="entry name" value="OmpA-like_sf"/>
</dbReference>
<comment type="subcellular location">
    <subcellularLocation>
        <location evidence="1">Cell outer membrane</location>
    </subcellularLocation>
</comment>
<dbReference type="SUPFAM" id="SSF53850">
    <property type="entry name" value="Periplasmic binding protein-like II"/>
    <property type="match status" value="1"/>
</dbReference>
<evidence type="ECO:0000256" key="5">
    <source>
        <dbReference type="SAM" id="Phobius"/>
    </source>
</evidence>
<dbReference type="InterPro" id="IPR006665">
    <property type="entry name" value="OmpA-like"/>
</dbReference>
<evidence type="ECO:0000256" key="4">
    <source>
        <dbReference type="PROSITE-ProRule" id="PRU00473"/>
    </source>
</evidence>
<dbReference type="InterPro" id="IPR050330">
    <property type="entry name" value="Bact_OuterMem_StrucFunc"/>
</dbReference>
<name>A0A9X1B8U0_9GAMM</name>
<gene>
    <name evidence="7" type="ORF">CKO25_11440</name>
</gene>
<dbReference type="PROSITE" id="PS51123">
    <property type="entry name" value="OMPA_2"/>
    <property type="match status" value="1"/>
</dbReference>